<evidence type="ECO:0000313" key="3">
    <source>
        <dbReference type="Proteomes" id="UP000838756"/>
    </source>
</evidence>
<name>A0A8S4QV06_9NEOP</name>
<proteinExistence type="predicted"/>
<protein>
    <submittedName>
        <fullName evidence="2">Jg12060 protein</fullName>
    </submittedName>
</protein>
<keyword evidence="3" id="KW-1185">Reference proteome</keyword>
<gene>
    <name evidence="2" type="primary">jg12060</name>
    <name evidence="2" type="ORF">PAEG_LOCUS6691</name>
</gene>
<comment type="caution">
    <text evidence="2">The sequence shown here is derived from an EMBL/GenBank/DDBJ whole genome shotgun (WGS) entry which is preliminary data.</text>
</comment>
<evidence type="ECO:0000256" key="1">
    <source>
        <dbReference type="SAM" id="MobiDB-lite"/>
    </source>
</evidence>
<organism evidence="2 3">
    <name type="scientific">Pararge aegeria aegeria</name>
    <dbReference type="NCBI Taxonomy" id="348720"/>
    <lineage>
        <taxon>Eukaryota</taxon>
        <taxon>Metazoa</taxon>
        <taxon>Ecdysozoa</taxon>
        <taxon>Arthropoda</taxon>
        <taxon>Hexapoda</taxon>
        <taxon>Insecta</taxon>
        <taxon>Pterygota</taxon>
        <taxon>Neoptera</taxon>
        <taxon>Endopterygota</taxon>
        <taxon>Lepidoptera</taxon>
        <taxon>Glossata</taxon>
        <taxon>Ditrysia</taxon>
        <taxon>Papilionoidea</taxon>
        <taxon>Nymphalidae</taxon>
        <taxon>Satyrinae</taxon>
        <taxon>Satyrini</taxon>
        <taxon>Parargina</taxon>
        <taxon>Pararge</taxon>
    </lineage>
</organism>
<dbReference type="AlphaFoldDB" id="A0A8S4QV06"/>
<accession>A0A8S4QV06</accession>
<sequence>MGMLLIILPSLSEKDSLPYSIAIICKAEADLFNLQDVISGDKTFGEIQFRFDGVAELEFTLIESFREEVEDDLDDDEEDADEVDDPDELEDDELDDFAEEDLDFLDNEGEVLSVDTLCTSATVFCFCLILGRCVLVVSDSEDI</sequence>
<dbReference type="Proteomes" id="UP000838756">
    <property type="component" value="Unassembled WGS sequence"/>
</dbReference>
<evidence type="ECO:0000313" key="2">
    <source>
        <dbReference type="EMBL" id="CAH2221372.1"/>
    </source>
</evidence>
<dbReference type="EMBL" id="CAKXAJ010020331">
    <property type="protein sequence ID" value="CAH2221372.1"/>
    <property type="molecule type" value="Genomic_DNA"/>
</dbReference>
<feature type="region of interest" description="Disordered" evidence="1">
    <location>
        <begin position="69"/>
        <end position="92"/>
    </location>
</feature>
<dbReference type="OrthoDB" id="10568536at2759"/>
<reference evidence="2" key="1">
    <citation type="submission" date="2022-03" db="EMBL/GenBank/DDBJ databases">
        <authorList>
            <person name="Lindestad O."/>
        </authorList>
    </citation>
    <scope>NUCLEOTIDE SEQUENCE</scope>
</reference>